<feature type="transmembrane region" description="Helical" evidence="1">
    <location>
        <begin position="139"/>
        <end position="157"/>
    </location>
</feature>
<proteinExistence type="predicted"/>
<evidence type="ECO:0000256" key="1">
    <source>
        <dbReference type="SAM" id="Phobius"/>
    </source>
</evidence>
<comment type="caution">
    <text evidence="3">The sequence shown here is derived from an EMBL/GenBank/DDBJ whole genome shotgun (WGS) entry which is preliminary data.</text>
</comment>
<gene>
    <name evidence="3" type="ORF">ACFSQ0_06460</name>
</gene>
<dbReference type="Pfam" id="PF02517">
    <property type="entry name" value="Rce1-like"/>
    <property type="match status" value="1"/>
</dbReference>
<feature type="transmembrane region" description="Helical" evidence="1">
    <location>
        <begin position="178"/>
        <end position="195"/>
    </location>
</feature>
<feature type="domain" description="CAAX prenyl protease 2/Lysostaphin resistance protein A-like" evidence="2">
    <location>
        <begin position="140"/>
        <end position="239"/>
    </location>
</feature>
<evidence type="ECO:0000259" key="2">
    <source>
        <dbReference type="Pfam" id="PF02517"/>
    </source>
</evidence>
<dbReference type="GO" id="GO:0016787">
    <property type="term" value="F:hydrolase activity"/>
    <property type="evidence" value="ECO:0007669"/>
    <property type="project" value="UniProtKB-KW"/>
</dbReference>
<dbReference type="EC" id="3.4.-.-" evidence="3"/>
<feature type="transmembrane region" description="Helical" evidence="1">
    <location>
        <begin position="21"/>
        <end position="44"/>
    </location>
</feature>
<feature type="transmembrane region" description="Helical" evidence="1">
    <location>
        <begin position="105"/>
        <end position="127"/>
    </location>
</feature>
<keyword evidence="3" id="KW-0378">Hydrolase</keyword>
<reference evidence="4" key="1">
    <citation type="journal article" date="2019" name="Int. J. Syst. Evol. Microbiol.">
        <title>The Global Catalogue of Microorganisms (GCM) 10K type strain sequencing project: providing services to taxonomists for standard genome sequencing and annotation.</title>
        <authorList>
            <consortium name="The Broad Institute Genomics Platform"/>
            <consortium name="The Broad Institute Genome Sequencing Center for Infectious Disease"/>
            <person name="Wu L."/>
            <person name="Ma J."/>
        </authorList>
    </citation>
    <scope>NUCLEOTIDE SEQUENCE [LARGE SCALE GENOMIC DNA]</scope>
    <source>
        <strain evidence="4">KCTC 42255</strain>
    </source>
</reference>
<feature type="transmembrane region" description="Helical" evidence="1">
    <location>
        <begin position="270"/>
        <end position="288"/>
    </location>
</feature>
<keyword evidence="1" id="KW-0812">Transmembrane</keyword>
<feature type="transmembrane region" description="Helical" evidence="1">
    <location>
        <begin position="64"/>
        <end position="85"/>
    </location>
</feature>
<keyword evidence="1" id="KW-1133">Transmembrane helix</keyword>
<accession>A0ABW5SDE6</accession>
<dbReference type="EMBL" id="JBHULZ010000026">
    <property type="protein sequence ID" value="MFD2697629.1"/>
    <property type="molecule type" value="Genomic_DNA"/>
</dbReference>
<name>A0ABW5SDE6_9FLAO</name>
<dbReference type="PANTHER" id="PTHR36435:SF1">
    <property type="entry name" value="CAAX AMINO TERMINAL PROTEASE FAMILY PROTEIN"/>
    <property type="match status" value="1"/>
</dbReference>
<dbReference type="InterPro" id="IPR003675">
    <property type="entry name" value="Rce1/LyrA-like_dom"/>
</dbReference>
<organism evidence="3 4">
    <name type="scientific">Mesonia sediminis</name>
    <dbReference type="NCBI Taxonomy" id="1703946"/>
    <lineage>
        <taxon>Bacteria</taxon>
        <taxon>Pseudomonadati</taxon>
        <taxon>Bacteroidota</taxon>
        <taxon>Flavobacteriia</taxon>
        <taxon>Flavobacteriales</taxon>
        <taxon>Flavobacteriaceae</taxon>
        <taxon>Mesonia</taxon>
    </lineage>
</organism>
<feature type="transmembrane region" description="Helical" evidence="1">
    <location>
        <begin position="228"/>
        <end position="250"/>
    </location>
</feature>
<dbReference type="PANTHER" id="PTHR36435">
    <property type="entry name" value="SLR1288 PROTEIN"/>
    <property type="match status" value="1"/>
</dbReference>
<dbReference type="Proteomes" id="UP001597357">
    <property type="component" value="Unassembled WGS sequence"/>
</dbReference>
<evidence type="ECO:0000313" key="3">
    <source>
        <dbReference type="EMBL" id="MFD2697629.1"/>
    </source>
</evidence>
<sequence length="312" mass="35515">MFIEQAFRGKTDFWRYLIGSLIIAIVASIGQLPLLFAVLLKSGFDPMALQADRLMQTLDKNLTTFFILISFAIGFIGLWIALKFLHEINLKTITTTRKKVDWKRVLLGFSLVGIFTSVSVLVSYQMTPENYIWNFKPDKFLILFVMAIVLVPIQTSLEEFIFRGYLMQGFGVLAKNRWFPLIMTSLIFGLLHIANPEVGKMGYSILIFYIGTGLFLGIITLMDEGTELALGFHAANNLIAILLVTADWTAFQSESVLIDIADPSVTWDTFLPLIILYPIYFIIMAKVYKWKNWKEKLTGKIQVPVSERNQSI</sequence>
<keyword evidence="1" id="KW-0472">Membrane</keyword>
<feature type="transmembrane region" description="Helical" evidence="1">
    <location>
        <begin position="201"/>
        <end position="221"/>
    </location>
</feature>
<keyword evidence="4" id="KW-1185">Reference proteome</keyword>
<evidence type="ECO:0000313" key="4">
    <source>
        <dbReference type="Proteomes" id="UP001597357"/>
    </source>
</evidence>
<dbReference type="InterPro" id="IPR052710">
    <property type="entry name" value="CAAX_protease"/>
</dbReference>
<dbReference type="RefSeq" id="WP_379045833.1">
    <property type="nucleotide sequence ID" value="NZ_JBHULZ010000026.1"/>
</dbReference>
<protein>
    <submittedName>
        <fullName evidence="3">CPBP family intramembrane glutamic endopeptidase</fullName>
        <ecNumber evidence="3">3.4.-.-</ecNumber>
    </submittedName>
</protein>